<dbReference type="Proteomes" id="UP001230654">
    <property type="component" value="Unassembled WGS sequence"/>
</dbReference>
<evidence type="ECO:0000256" key="1">
    <source>
        <dbReference type="SAM" id="SignalP"/>
    </source>
</evidence>
<dbReference type="PROSITE" id="PS51257">
    <property type="entry name" value="PROKAR_LIPOPROTEIN"/>
    <property type="match status" value="1"/>
</dbReference>
<evidence type="ECO:0000313" key="3">
    <source>
        <dbReference type="Proteomes" id="UP001230654"/>
    </source>
</evidence>
<evidence type="ECO:0008006" key="4">
    <source>
        <dbReference type="Google" id="ProtNLM"/>
    </source>
</evidence>
<dbReference type="EMBL" id="JAUSWV010000002">
    <property type="protein sequence ID" value="MDQ0583830.1"/>
    <property type="molecule type" value="Genomic_DNA"/>
</dbReference>
<reference evidence="2 3" key="1">
    <citation type="submission" date="2023-07" db="EMBL/GenBank/DDBJ databases">
        <title>Comparative genomics of wheat-associated soil bacteria to identify genetic determinants of phenazine resistance.</title>
        <authorList>
            <person name="Mouncey N."/>
        </authorList>
    </citation>
    <scope>NUCLEOTIDE SEQUENCE [LARGE SCALE GENOMIC DNA]</scope>
    <source>
        <strain evidence="2 3">B2I6</strain>
    </source>
</reference>
<feature type="signal peptide" evidence="1">
    <location>
        <begin position="1"/>
        <end position="30"/>
    </location>
</feature>
<sequence>MKYAPLPLPTTLRRLAILTASLAVATALSACSGDEERKYPLPQSLCGVSVDADLLAPFLPPGERVSTRQTTPNGGTQRCNVSVDGELALVAGRLWWDKTGNVVDVAAVHAQVDKGDVITGDEFLYSGTGAVGKVEGCTNSAHPDQALFTVVQVFASGRENSSTMKRLITEYTGHVRKGRECS</sequence>
<name>A0ABU0NXG6_STRRH</name>
<protein>
    <recommendedName>
        <fullName evidence="4">Lipoprotein</fullName>
    </recommendedName>
</protein>
<keyword evidence="3" id="KW-1185">Reference proteome</keyword>
<accession>A0ABU0NXG6</accession>
<organism evidence="2 3">
    <name type="scientific">Streptomyces rishiriensis</name>
    <dbReference type="NCBI Taxonomy" id="68264"/>
    <lineage>
        <taxon>Bacteria</taxon>
        <taxon>Bacillati</taxon>
        <taxon>Actinomycetota</taxon>
        <taxon>Actinomycetes</taxon>
        <taxon>Kitasatosporales</taxon>
        <taxon>Streptomycetaceae</taxon>
        <taxon>Streptomyces</taxon>
    </lineage>
</organism>
<proteinExistence type="predicted"/>
<gene>
    <name evidence="2" type="ORF">QF030_006008</name>
</gene>
<comment type="caution">
    <text evidence="2">The sequence shown here is derived from an EMBL/GenBank/DDBJ whole genome shotgun (WGS) entry which is preliminary data.</text>
</comment>
<evidence type="ECO:0000313" key="2">
    <source>
        <dbReference type="EMBL" id="MDQ0583830.1"/>
    </source>
</evidence>
<feature type="chain" id="PRO_5045449557" description="Lipoprotein" evidence="1">
    <location>
        <begin position="31"/>
        <end position="182"/>
    </location>
</feature>
<keyword evidence="1" id="KW-0732">Signal</keyword>